<dbReference type="STRING" id="307972.A0A2G8KRQ4"/>
<dbReference type="GO" id="GO:0009383">
    <property type="term" value="F:rRNA (cytosine-C5-)-methyltransferase activity"/>
    <property type="evidence" value="ECO:0007669"/>
    <property type="project" value="TreeGrafter"/>
</dbReference>
<dbReference type="Pfam" id="PF01189">
    <property type="entry name" value="Methyltr_RsmB-F"/>
    <property type="match status" value="1"/>
</dbReference>
<evidence type="ECO:0000256" key="5">
    <source>
        <dbReference type="ARBA" id="ARBA00022679"/>
    </source>
</evidence>
<protein>
    <recommendedName>
        <fullName evidence="11">SAM-dependent MTase RsmB/NOP-type domain-containing protein</fullName>
    </recommendedName>
</protein>
<dbReference type="PANTHER" id="PTHR22807:SF30">
    <property type="entry name" value="28S RRNA (CYTOSINE(4447)-C(5))-METHYLTRANSFERASE-RELATED"/>
    <property type="match status" value="1"/>
</dbReference>
<dbReference type="CDD" id="cd02440">
    <property type="entry name" value="AdoMet_MTases"/>
    <property type="match status" value="1"/>
</dbReference>
<comment type="caution">
    <text evidence="12">The sequence shown here is derived from an EMBL/GenBank/DDBJ whole genome shotgun (WGS) entry which is preliminary data.</text>
</comment>
<feature type="binding site" evidence="9">
    <location>
        <begin position="392"/>
        <end position="398"/>
    </location>
    <ligand>
        <name>S-adenosyl-L-methionine</name>
        <dbReference type="ChEBI" id="CHEBI:59789"/>
    </ligand>
</feature>
<gene>
    <name evidence="12" type="ORF">BSL78_12454</name>
</gene>
<keyword evidence="5 9" id="KW-0808">Transferase</keyword>
<evidence type="ECO:0000256" key="6">
    <source>
        <dbReference type="ARBA" id="ARBA00022691"/>
    </source>
</evidence>
<sequence>MGRKKDKSDLGKRGPGRKARKQQDPQFSAKLLGTDDTDKKVGHRARLRAAKRKSKKEARQQDKETRALKKNLPVVAESKDDELLDDNSSNDSGLEDVELEAAKGAARGFTDENKGWLQPLDKKTLDLLSSDDDDDDDDEGDSEDEDMPADDFGAGVGMDSEDDSDDDDDEEEEEEGQEGDDDLLPIEKASKKLRKKHEIQKKLAEEELMTNIAQIEKFQLPSGQEIELEASQPPDLTLISLRIREVMGVLGDFKNKRDPERSRQEYVEVLKGDLMNYYGYNKFMIEKLMEIFPMAELNDVLEANEVHRPLTIRTNTLKTRRRDLAQALINRGVNLDPVGKWSKVGLVIFESSVPIGATPEYLAGHYVLQGASSFLPVMALAPQEHESVLDMCSAPGGKTTYISALMKNTGRVLANDANKDRVKSIVGNAHRCGVTNIVVSNEDGRSFPKVQGGFDRVLLDAPCTGTGVVGKDESVKTNKSMDDVYNSAKLQKELLLAAIDSVNARSKTGGYLVYSTCSILVEENEWVVDYALKKRSVKLVPT</sequence>
<keyword evidence="8" id="KW-0539">Nucleus</keyword>
<feature type="binding site" evidence="9">
    <location>
        <position position="460"/>
    </location>
    <ligand>
        <name>S-adenosyl-L-methionine</name>
        <dbReference type="ChEBI" id="CHEBI:59789"/>
    </ligand>
</feature>
<dbReference type="SUPFAM" id="SSF53335">
    <property type="entry name" value="S-adenosyl-L-methionine-dependent methyltransferases"/>
    <property type="match status" value="1"/>
</dbReference>
<feature type="compositionally biased region" description="Basic residues" evidence="10">
    <location>
        <begin position="41"/>
        <end position="56"/>
    </location>
</feature>
<dbReference type="GO" id="GO:0003723">
    <property type="term" value="F:RNA binding"/>
    <property type="evidence" value="ECO:0007669"/>
    <property type="project" value="UniProtKB-UniRule"/>
</dbReference>
<comment type="subcellular location">
    <subcellularLocation>
        <location evidence="1">Nucleus</location>
        <location evidence="1">Nucleolus</location>
    </subcellularLocation>
</comment>
<feature type="compositionally biased region" description="Acidic residues" evidence="10">
    <location>
        <begin position="159"/>
        <end position="184"/>
    </location>
</feature>
<dbReference type="InterPro" id="IPR023273">
    <property type="entry name" value="RCMT_NOP2"/>
</dbReference>
<dbReference type="PANTHER" id="PTHR22807">
    <property type="entry name" value="NOP2 YEAST -RELATED NOL1/NOP2/FMU SUN DOMAIN-CONTAINING"/>
    <property type="match status" value="1"/>
</dbReference>
<dbReference type="PROSITE" id="PS51686">
    <property type="entry name" value="SAM_MT_RSMB_NOP"/>
    <property type="match status" value="1"/>
</dbReference>
<feature type="compositionally biased region" description="Basic and acidic residues" evidence="10">
    <location>
        <begin position="1"/>
        <end position="12"/>
    </location>
</feature>
<keyword evidence="3" id="KW-0690">Ribosome biogenesis</keyword>
<dbReference type="GO" id="GO:0070475">
    <property type="term" value="P:rRNA base methylation"/>
    <property type="evidence" value="ECO:0007669"/>
    <property type="project" value="TreeGrafter"/>
</dbReference>
<dbReference type="PROSITE" id="PS01153">
    <property type="entry name" value="NOL1_NOP2_SUN"/>
    <property type="match status" value="1"/>
</dbReference>
<dbReference type="Pfam" id="PF22458">
    <property type="entry name" value="RsmF-B_ferredox"/>
    <property type="match status" value="1"/>
</dbReference>
<dbReference type="EMBL" id="MRZV01000409">
    <property type="protein sequence ID" value="PIK50672.1"/>
    <property type="molecule type" value="Genomic_DNA"/>
</dbReference>
<dbReference type="InterPro" id="IPR054728">
    <property type="entry name" value="RsmB-like_ferredoxin"/>
</dbReference>
<dbReference type="GO" id="GO:0005730">
    <property type="term" value="C:nucleolus"/>
    <property type="evidence" value="ECO:0007669"/>
    <property type="project" value="UniProtKB-SubCell"/>
</dbReference>
<dbReference type="Gene3D" id="3.40.50.150">
    <property type="entry name" value="Vaccinia Virus protein VP39"/>
    <property type="match status" value="1"/>
</dbReference>
<evidence type="ECO:0000256" key="10">
    <source>
        <dbReference type="SAM" id="MobiDB-lite"/>
    </source>
</evidence>
<dbReference type="InterPro" id="IPR023267">
    <property type="entry name" value="RCMT"/>
</dbReference>
<keyword evidence="13" id="KW-1185">Reference proteome</keyword>
<dbReference type="Gene3D" id="3.30.70.1170">
    <property type="entry name" value="Sun protein, domain 3"/>
    <property type="match status" value="1"/>
</dbReference>
<evidence type="ECO:0000256" key="1">
    <source>
        <dbReference type="ARBA" id="ARBA00004604"/>
    </source>
</evidence>
<feature type="compositionally biased region" description="Acidic residues" evidence="10">
    <location>
        <begin position="129"/>
        <end position="149"/>
    </location>
</feature>
<keyword evidence="6 9" id="KW-0949">S-adenosyl-L-methionine</keyword>
<dbReference type="InterPro" id="IPR001678">
    <property type="entry name" value="MeTrfase_RsmB-F_NOP2_dom"/>
</dbReference>
<evidence type="ECO:0000313" key="12">
    <source>
        <dbReference type="EMBL" id="PIK50672.1"/>
    </source>
</evidence>
<keyword evidence="4 9" id="KW-0489">Methyltransferase</keyword>
<dbReference type="InterPro" id="IPR049560">
    <property type="entry name" value="MeTrfase_RsmB-F_NOP2_cat"/>
</dbReference>
<feature type="region of interest" description="Disordered" evidence="10">
    <location>
        <begin position="1"/>
        <end position="186"/>
    </location>
</feature>
<dbReference type="FunFam" id="3.30.70.1170:FF:000001">
    <property type="entry name" value="Ribosomal RNA methyltransferase Nop2"/>
    <property type="match status" value="1"/>
</dbReference>
<reference evidence="12 13" key="1">
    <citation type="journal article" date="2017" name="PLoS Biol.">
        <title>The sea cucumber genome provides insights into morphological evolution and visceral regeneration.</title>
        <authorList>
            <person name="Zhang X."/>
            <person name="Sun L."/>
            <person name="Yuan J."/>
            <person name="Sun Y."/>
            <person name="Gao Y."/>
            <person name="Zhang L."/>
            <person name="Li S."/>
            <person name="Dai H."/>
            <person name="Hamel J.F."/>
            <person name="Liu C."/>
            <person name="Yu Y."/>
            <person name="Liu S."/>
            <person name="Lin W."/>
            <person name="Guo K."/>
            <person name="Jin S."/>
            <person name="Xu P."/>
            <person name="Storey K.B."/>
            <person name="Huan P."/>
            <person name="Zhang T."/>
            <person name="Zhou Y."/>
            <person name="Zhang J."/>
            <person name="Lin C."/>
            <person name="Li X."/>
            <person name="Xing L."/>
            <person name="Huo D."/>
            <person name="Sun M."/>
            <person name="Wang L."/>
            <person name="Mercier A."/>
            <person name="Li F."/>
            <person name="Yang H."/>
            <person name="Xiang J."/>
        </authorList>
    </citation>
    <scope>NUCLEOTIDE SEQUENCE [LARGE SCALE GENOMIC DNA]</scope>
    <source>
        <strain evidence="12">Shaxun</strain>
        <tissue evidence="12">Muscle</tissue>
    </source>
</reference>
<dbReference type="Proteomes" id="UP000230750">
    <property type="component" value="Unassembled WGS sequence"/>
</dbReference>
<dbReference type="PRINTS" id="PR02012">
    <property type="entry name" value="RCMTNOP2"/>
</dbReference>
<dbReference type="InterPro" id="IPR011023">
    <property type="entry name" value="Nop2p"/>
</dbReference>
<feature type="binding site" evidence="9">
    <location>
        <position position="416"/>
    </location>
    <ligand>
        <name>S-adenosyl-L-methionine</name>
        <dbReference type="ChEBI" id="CHEBI:59789"/>
    </ligand>
</feature>
<dbReference type="InterPro" id="IPR029063">
    <property type="entry name" value="SAM-dependent_MTases_sf"/>
</dbReference>
<evidence type="ECO:0000256" key="2">
    <source>
        <dbReference type="ARBA" id="ARBA00007494"/>
    </source>
</evidence>
<feature type="binding site" evidence="9">
    <location>
        <position position="443"/>
    </location>
    <ligand>
        <name>S-adenosyl-L-methionine</name>
        <dbReference type="ChEBI" id="CHEBI:59789"/>
    </ligand>
</feature>
<evidence type="ECO:0000256" key="7">
    <source>
        <dbReference type="ARBA" id="ARBA00022884"/>
    </source>
</evidence>
<feature type="domain" description="SAM-dependent MTase RsmB/NOP-type" evidence="11">
    <location>
        <begin position="300"/>
        <end position="542"/>
    </location>
</feature>
<comment type="similarity">
    <text evidence="2 9">Belongs to the class I-like SAM-binding methyltransferase superfamily. RsmB/NOP family.</text>
</comment>
<evidence type="ECO:0000256" key="4">
    <source>
        <dbReference type="ARBA" id="ARBA00022603"/>
    </source>
</evidence>
<evidence type="ECO:0000259" key="11">
    <source>
        <dbReference type="PROSITE" id="PS51686"/>
    </source>
</evidence>
<evidence type="ECO:0000256" key="8">
    <source>
        <dbReference type="ARBA" id="ARBA00023242"/>
    </source>
</evidence>
<organism evidence="12 13">
    <name type="scientific">Stichopus japonicus</name>
    <name type="common">Sea cucumber</name>
    <dbReference type="NCBI Taxonomy" id="307972"/>
    <lineage>
        <taxon>Eukaryota</taxon>
        <taxon>Metazoa</taxon>
        <taxon>Echinodermata</taxon>
        <taxon>Eleutherozoa</taxon>
        <taxon>Echinozoa</taxon>
        <taxon>Holothuroidea</taxon>
        <taxon>Aspidochirotacea</taxon>
        <taxon>Aspidochirotida</taxon>
        <taxon>Stichopodidae</taxon>
        <taxon>Apostichopus</taxon>
    </lineage>
</organism>
<dbReference type="AlphaFoldDB" id="A0A2G8KRQ4"/>
<name>A0A2G8KRQ4_STIJA</name>
<keyword evidence="7 9" id="KW-0694">RNA-binding</keyword>
<dbReference type="NCBIfam" id="TIGR00446">
    <property type="entry name" value="nop2p"/>
    <property type="match status" value="1"/>
</dbReference>
<dbReference type="InterPro" id="IPR018314">
    <property type="entry name" value="RsmB/NOL1/NOP2-like_CS"/>
</dbReference>
<feature type="compositionally biased region" description="Basic and acidic residues" evidence="10">
    <location>
        <begin position="57"/>
        <end position="67"/>
    </location>
</feature>
<evidence type="ECO:0000256" key="3">
    <source>
        <dbReference type="ARBA" id="ARBA00022517"/>
    </source>
</evidence>
<accession>A0A2G8KRQ4</accession>
<evidence type="ECO:0000256" key="9">
    <source>
        <dbReference type="PROSITE-ProRule" id="PRU01023"/>
    </source>
</evidence>
<feature type="active site" description="Nucleophile" evidence="9">
    <location>
        <position position="517"/>
    </location>
</feature>
<dbReference type="GO" id="GO:0000470">
    <property type="term" value="P:maturation of LSU-rRNA"/>
    <property type="evidence" value="ECO:0007669"/>
    <property type="project" value="TreeGrafter"/>
</dbReference>
<evidence type="ECO:0000313" key="13">
    <source>
        <dbReference type="Proteomes" id="UP000230750"/>
    </source>
</evidence>
<feature type="compositionally biased region" description="Basic and acidic residues" evidence="10">
    <location>
        <begin position="109"/>
        <end position="125"/>
    </location>
</feature>
<dbReference type="PRINTS" id="PR02008">
    <property type="entry name" value="RCMTFAMILY"/>
</dbReference>
<dbReference type="OrthoDB" id="427002at2759"/>
<proteinExistence type="inferred from homology"/>
<feature type="non-terminal residue" evidence="12">
    <location>
        <position position="542"/>
    </location>
</feature>